<feature type="transmembrane region" description="Helical" evidence="1">
    <location>
        <begin position="6"/>
        <end position="23"/>
    </location>
</feature>
<evidence type="ECO:0000256" key="1">
    <source>
        <dbReference type="SAM" id="Phobius"/>
    </source>
</evidence>
<keyword evidence="3" id="KW-1185">Reference proteome</keyword>
<reference evidence="3" key="1">
    <citation type="journal article" date="2019" name="Int. J. Syst. Evol. Microbiol.">
        <title>The Global Catalogue of Microorganisms (GCM) 10K type strain sequencing project: providing services to taxonomists for standard genome sequencing and annotation.</title>
        <authorList>
            <consortium name="The Broad Institute Genomics Platform"/>
            <consortium name="The Broad Institute Genome Sequencing Center for Infectious Disease"/>
            <person name="Wu L."/>
            <person name="Ma J."/>
        </authorList>
    </citation>
    <scope>NUCLEOTIDE SEQUENCE [LARGE SCALE GENOMIC DNA]</scope>
    <source>
        <strain evidence="3">JCM 18326</strain>
    </source>
</reference>
<keyword evidence="1" id="KW-0812">Transmembrane</keyword>
<keyword evidence="1" id="KW-1133">Transmembrane helix</keyword>
<proteinExistence type="predicted"/>
<dbReference type="RefSeq" id="WP_345373826.1">
    <property type="nucleotide sequence ID" value="NZ_BAABJX010000052.1"/>
</dbReference>
<comment type="caution">
    <text evidence="2">The sequence shown here is derived from an EMBL/GenBank/DDBJ whole genome shotgun (WGS) entry which is preliminary data.</text>
</comment>
<keyword evidence="1" id="KW-0472">Membrane</keyword>
<organism evidence="2 3">
    <name type="scientific">Algivirga pacifica</name>
    <dbReference type="NCBI Taxonomy" id="1162670"/>
    <lineage>
        <taxon>Bacteria</taxon>
        <taxon>Pseudomonadati</taxon>
        <taxon>Bacteroidota</taxon>
        <taxon>Cytophagia</taxon>
        <taxon>Cytophagales</taxon>
        <taxon>Flammeovirgaceae</taxon>
        <taxon>Algivirga</taxon>
    </lineage>
</organism>
<dbReference type="Proteomes" id="UP001500298">
    <property type="component" value="Unassembled WGS sequence"/>
</dbReference>
<protein>
    <submittedName>
        <fullName evidence="2">YgjV family protein</fullName>
    </submittedName>
</protein>
<feature type="transmembrane region" description="Helical" evidence="1">
    <location>
        <begin position="30"/>
        <end position="47"/>
    </location>
</feature>
<sequence length="82" mass="9281">MTNPQVIEYVGYLASAFVFLSFLMKDVKRLRVINIVGCSFFTFYGVLGGYWPVVITNVAIAFVNGYHILKPVVLQRRGSDME</sequence>
<name>A0ABP9DIB6_9BACT</name>
<dbReference type="EMBL" id="BAABJX010000052">
    <property type="protein sequence ID" value="GAA4845781.1"/>
    <property type="molecule type" value="Genomic_DNA"/>
</dbReference>
<evidence type="ECO:0000313" key="2">
    <source>
        <dbReference type="EMBL" id="GAA4845781.1"/>
    </source>
</evidence>
<accession>A0ABP9DIB6</accession>
<gene>
    <name evidence="2" type="ORF">GCM10023331_33200</name>
</gene>
<evidence type="ECO:0000313" key="3">
    <source>
        <dbReference type="Proteomes" id="UP001500298"/>
    </source>
</evidence>